<name>A0A0J9E238_9RHOB</name>
<evidence type="ECO:0000313" key="1">
    <source>
        <dbReference type="EMBL" id="KMW56757.1"/>
    </source>
</evidence>
<keyword evidence="2" id="KW-1185">Reference proteome</keyword>
<dbReference type="Proteomes" id="UP000037178">
    <property type="component" value="Unassembled WGS sequence"/>
</dbReference>
<protein>
    <submittedName>
        <fullName evidence="1">Uncharacterized protein</fullName>
    </submittedName>
</protein>
<proteinExistence type="predicted"/>
<dbReference type="STRING" id="1675527.AIOL_001713"/>
<accession>A0A0J9E238</accession>
<gene>
    <name evidence="1" type="ORF">AIOL_001713</name>
</gene>
<evidence type="ECO:0000313" key="2">
    <source>
        <dbReference type="Proteomes" id="UP000037178"/>
    </source>
</evidence>
<dbReference type="PATRIC" id="fig|1675527.3.peg.1807"/>
<sequence length="41" mass="4506">MRLAAPERIEIKRNVAAGIGNSWKSFANFLQEIGAASRCKT</sequence>
<dbReference type="EMBL" id="LFTY01000002">
    <property type="protein sequence ID" value="KMW56757.1"/>
    <property type="molecule type" value="Genomic_DNA"/>
</dbReference>
<reference evidence="1 2" key="1">
    <citation type="submission" date="2015-06" db="EMBL/GenBank/DDBJ databases">
        <title>Draft genome sequence of an Alphaproteobacteria species associated to the Mediterranean sponge Oscarella lobularis.</title>
        <authorList>
            <person name="Jourda C."/>
            <person name="Santini S."/>
            <person name="Claverie J.-M."/>
        </authorList>
    </citation>
    <scope>NUCLEOTIDE SEQUENCE [LARGE SCALE GENOMIC DNA]</scope>
    <source>
        <strain evidence="1">IGS</strain>
    </source>
</reference>
<comment type="caution">
    <text evidence="1">The sequence shown here is derived from an EMBL/GenBank/DDBJ whole genome shotgun (WGS) entry which is preliminary data.</text>
</comment>
<dbReference type="AlphaFoldDB" id="A0A0J9E238"/>
<organism evidence="1 2">
    <name type="scientific">Candidatus Rhodobacter oscarellae</name>
    <dbReference type="NCBI Taxonomy" id="1675527"/>
    <lineage>
        <taxon>Bacteria</taxon>
        <taxon>Pseudomonadati</taxon>
        <taxon>Pseudomonadota</taxon>
        <taxon>Alphaproteobacteria</taxon>
        <taxon>Rhodobacterales</taxon>
        <taxon>Rhodobacter group</taxon>
        <taxon>Rhodobacter</taxon>
    </lineage>
</organism>